<comment type="caution">
    <text evidence="2">The sequence shown here is derived from an EMBL/GenBank/DDBJ whole genome shotgun (WGS) entry which is preliminary data.</text>
</comment>
<accession>A0AAD7IX51</accession>
<dbReference type="AlphaFoldDB" id="A0AAD7IX51"/>
<feature type="compositionally biased region" description="Low complexity" evidence="1">
    <location>
        <begin position="203"/>
        <end position="235"/>
    </location>
</feature>
<protein>
    <submittedName>
        <fullName evidence="2">Uncharacterized protein</fullName>
    </submittedName>
</protein>
<feature type="compositionally biased region" description="Low complexity" evidence="1">
    <location>
        <begin position="150"/>
        <end position="159"/>
    </location>
</feature>
<evidence type="ECO:0000313" key="3">
    <source>
        <dbReference type="Proteomes" id="UP001215598"/>
    </source>
</evidence>
<feature type="region of interest" description="Disordered" evidence="1">
    <location>
        <begin position="248"/>
        <end position="290"/>
    </location>
</feature>
<evidence type="ECO:0000256" key="1">
    <source>
        <dbReference type="SAM" id="MobiDB-lite"/>
    </source>
</evidence>
<reference evidence="2" key="1">
    <citation type="submission" date="2023-03" db="EMBL/GenBank/DDBJ databases">
        <title>Massive genome expansion in bonnet fungi (Mycena s.s.) driven by repeated elements and novel gene families across ecological guilds.</title>
        <authorList>
            <consortium name="Lawrence Berkeley National Laboratory"/>
            <person name="Harder C.B."/>
            <person name="Miyauchi S."/>
            <person name="Viragh M."/>
            <person name="Kuo A."/>
            <person name="Thoen E."/>
            <person name="Andreopoulos B."/>
            <person name="Lu D."/>
            <person name="Skrede I."/>
            <person name="Drula E."/>
            <person name="Henrissat B."/>
            <person name="Morin E."/>
            <person name="Kohler A."/>
            <person name="Barry K."/>
            <person name="LaButti K."/>
            <person name="Morin E."/>
            <person name="Salamov A."/>
            <person name="Lipzen A."/>
            <person name="Mereny Z."/>
            <person name="Hegedus B."/>
            <person name="Baldrian P."/>
            <person name="Stursova M."/>
            <person name="Weitz H."/>
            <person name="Taylor A."/>
            <person name="Grigoriev I.V."/>
            <person name="Nagy L.G."/>
            <person name="Martin F."/>
            <person name="Kauserud H."/>
        </authorList>
    </citation>
    <scope>NUCLEOTIDE SEQUENCE</scope>
    <source>
        <strain evidence="2">CBHHK182m</strain>
    </source>
</reference>
<dbReference type="EMBL" id="JARKIB010000059">
    <property type="protein sequence ID" value="KAJ7752299.1"/>
    <property type="molecule type" value="Genomic_DNA"/>
</dbReference>
<keyword evidence="3" id="KW-1185">Reference proteome</keyword>
<gene>
    <name evidence="2" type="ORF">B0H16DRAFT_1887245</name>
</gene>
<proteinExistence type="predicted"/>
<name>A0AAD7IX51_9AGAR</name>
<organism evidence="2 3">
    <name type="scientific">Mycena metata</name>
    <dbReference type="NCBI Taxonomy" id="1033252"/>
    <lineage>
        <taxon>Eukaryota</taxon>
        <taxon>Fungi</taxon>
        <taxon>Dikarya</taxon>
        <taxon>Basidiomycota</taxon>
        <taxon>Agaricomycotina</taxon>
        <taxon>Agaricomycetes</taxon>
        <taxon>Agaricomycetidae</taxon>
        <taxon>Agaricales</taxon>
        <taxon>Marasmiineae</taxon>
        <taxon>Mycenaceae</taxon>
        <taxon>Mycena</taxon>
    </lineage>
</organism>
<feature type="compositionally biased region" description="Low complexity" evidence="1">
    <location>
        <begin position="251"/>
        <end position="262"/>
    </location>
</feature>
<feature type="region of interest" description="Disordered" evidence="1">
    <location>
        <begin position="136"/>
        <end position="235"/>
    </location>
</feature>
<dbReference type="Proteomes" id="UP001215598">
    <property type="component" value="Unassembled WGS sequence"/>
</dbReference>
<sequence length="375" mass="38955">MPLFFDDGGIVPLTDTPVPADFRPCLMPMHLGSNFTNHIDFTRQGNKQYWILYAPREAAGLYSLKETCVAAAGDYCASPLAYAWFSGWQAAWAAWTLHCYQRHRKCSMQHHACARGPCPRHPPPDNPEVIQLPSVKTEPGAKRIKLETLTGEGSSRVGGSTRGGHLRRATPAVASDDDDDNMGVGRVPLYDPDTPPEKPRRVAASATKSTPPSGPPSSHTPSTMSSASSLSASTAGPSVVRPTVLAGGAGVPSASSASRAFAGGAGAVPSAPSTSHALAGGAGAGDAGAQRVAGSRAGTAGLAGGPARDTDRYRDTAFFISAAGTIHEHRDAAYKEISSGPVMVAIGWEDATQMGEEIARQRRAGANAGQMEVDA</sequence>
<evidence type="ECO:0000313" key="2">
    <source>
        <dbReference type="EMBL" id="KAJ7752299.1"/>
    </source>
</evidence>